<dbReference type="AlphaFoldDB" id="A0AAW2ZPQ6"/>
<dbReference type="SUPFAM" id="SSF81321">
    <property type="entry name" value="Family A G protein-coupled receptor-like"/>
    <property type="match status" value="1"/>
</dbReference>
<reference evidence="2 3" key="1">
    <citation type="submission" date="2024-03" db="EMBL/GenBank/DDBJ databases">
        <title>The Acrasis kona genome and developmental transcriptomes reveal deep origins of eukaryotic multicellular pathways.</title>
        <authorList>
            <person name="Sheikh S."/>
            <person name="Fu C.-J."/>
            <person name="Brown M.W."/>
            <person name="Baldauf S.L."/>
        </authorList>
    </citation>
    <scope>NUCLEOTIDE SEQUENCE [LARGE SCALE GENOMIC DNA]</scope>
    <source>
        <strain evidence="2 3">ATCC MYA-3509</strain>
    </source>
</reference>
<keyword evidence="1" id="KW-1133">Transmembrane helix</keyword>
<feature type="transmembrane region" description="Helical" evidence="1">
    <location>
        <begin position="93"/>
        <end position="112"/>
    </location>
</feature>
<sequence length="226" mass="26617">MLYKTRNIMSETLLQQQEQEQYFNMRMLKRRYKLVFTLVAFVIPLGFALVWTVLEYLLLPTSDTLSGLNPFLANIIPDMAKNITYVSIEVSNVVVRIMVFVCTTKIFENTVILQNTPKAIHKRQKKNKLLRQLTLYCLPFFVFGIWLLVYRIIGDIDMIDSVYRFGFIKFKQYGEVELFLMAVHWILTPLRTLANALVYGVLTKWFRTKFNCCVSVDVEERRSLIE</sequence>
<organism evidence="2 3">
    <name type="scientific">Acrasis kona</name>
    <dbReference type="NCBI Taxonomy" id="1008807"/>
    <lineage>
        <taxon>Eukaryota</taxon>
        <taxon>Discoba</taxon>
        <taxon>Heterolobosea</taxon>
        <taxon>Tetramitia</taxon>
        <taxon>Eutetramitia</taxon>
        <taxon>Acrasidae</taxon>
        <taxon>Acrasis</taxon>
    </lineage>
</organism>
<evidence type="ECO:0000256" key="1">
    <source>
        <dbReference type="SAM" id="Phobius"/>
    </source>
</evidence>
<dbReference type="Proteomes" id="UP001431209">
    <property type="component" value="Unassembled WGS sequence"/>
</dbReference>
<evidence type="ECO:0000313" key="3">
    <source>
        <dbReference type="Proteomes" id="UP001431209"/>
    </source>
</evidence>
<keyword evidence="1 2" id="KW-0812">Transmembrane</keyword>
<name>A0AAW2ZPQ6_9EUKA</name>
<keyword evidence="3" id="KW-1185">Reference proteome</keyword>
<feature type="transmembrane region" description="Helical" evidence="1">
    <location>
        <begin position="34"/>
        <end position="54"/>
    </location>
</feature>
<feature type="transmembrane region" description="Helical" evidence="1">
    <location>
        <begin position="133"/>
        <end position="153"/>
    </location>
</feature>
<comment type="caution">
    <text evidence="2">The sequence shown here is derived from an EMBL/GenBank/DDBJ whole genome shotgun (WGS) entry which is preliminary data.</text>
</comment>
<proteinExistence type="predicted"/>
<gene>
    <name evidence="2" type="ORF">AKO1_002499</name>
</gene>
<accession>A0AAW2ZPQ6</accession>
<feature type="transmembrane region" description="Helical" evidence="1">
    <location>
        <begin position="178"/>
        <end position="202"/>
    </location>
</feature>
<evidence type="ECO:0000313" key="2">
    <source>
        <dbReference type="EMBL" id="KAL0490785.1"/>
    </source>
</evidence>
<protein>
    <submittedName>
        <fullName evidence="2">4 TM domain-containing transmembrane protein</fullName>
    </submittedName>
</protein>
<dbReference type="EMBL" id="JAOPGA020001716">
    <property type="protein sequence ID" value="KAL0490785.1"/>
    <property type="molecule type" value="Genomic_DNA"/>
</dbReference>
<keyword evidence="1" id="KW-0472">Membrane</keyword>
<dbReference type="Gene3D" id="1.20.1070.10">
    <property type="entry name" value="Rhodopsin 7-helix transmembrane proteins"/>
    <property type="match status" value="1"/>
</dbReference>